<reference evidence="2" key="1">
    <citation type="submission" date="2014-09" db="EMBL/GenBank/DDBJ databases">
        <title>Genome sequence of the luminous mushroom Mycena chlorophos for searching fungal bioluminescence genes.</title>
        <authorList>
            <person name="Tanaka Y."/>
            <person name="Kasuga D."/>
            <person name="Oba Y."/>
            <person name="Hase S."/>
            <person name="Sato K."/>
            <person name="Oba Y."/>
            <person name="Sakakibara Y."/>
        </authorList>
    </citation>
    <scope>NUCLEOTIDE SEQUENCE</scope>
</reference>
<feature type="compositionally biased region" description="Polar residues" evidence="1">
    <location>
        <begin position="83"/>
        <end position="96"/>
    </location>
</feature>
<protein>
    <submittedName>
        <fullName evidence="2">Uncharacterized protein</fullName>
    </submittedName>
</protein>
<evidence type="ECO:0000313" key="3">
    <source>
        <dbReference type="Proteomes" id="UP000815677"/>
    </source>
</evidence>
<gene>
    <name evidence="2" type="ORF">MCHLO_01210</name>
</gene>
<dbReference type="EMBL" id="DF839147">
    <property type="protein sequence ID" value="GAT43534.1"/>
    <property type="molecule type" value="Genomic_DNA"/>
</dbReference>
<proteinExistence type="predicted"/>
<feature type="region of interest" description="Disordered" evidence="1">
    <location>
        <begin position="60"/>
        <end position="96"/>
    </location>
</feature>
<feature type="compositionally biased region" description="Basic and acidic residues" evidence="1">
    <location>
        <begin position="210"/>
        <end position="221"/>
    </location>
</feature>
<feature type="compositionally biased region" description="Low complexity" evidence="1">
    <location>
        <begin position="65"/>
        <end position="77"/>
    </location>
</feature>
<feature type="region of interest" description="Disordered" evidence="1">
    <location>
        <begin position="210"/>
        <end position="234"/>
    </location>
</feature>
<organism evidence="2 3">
    <name type="scientific">Mycena chlorophos</name>
    <name type="common">Agaric fungus</name>
    <name type="synonym">Agaricus chlorophos</name>
    <dbReference type="NCBI Taxonomy" id="658473"/>
    <lineage>
        <taxon>Eukaryota</taxon>
        <taxon>Fungi</taxon>
        <taxon>Dikarya</taxon>
        <taxon>Basidiomycota</taxon>
        <taxon>Agaricomycotina</taxon>
        <taxon>Agaricomycetes</taxon>
        <taxon>Agaricomycetidae</taxon>
        <taxon>Agaricales</taxon>
        <taxon>Marasmiineae</taxon>
        <taxon>Mycenaceae</taxon>
        <taxon>Mycena</taxon>
    </lineage>
</organism>
<dbReference type="Proteomes" id="UP000815677">
    <property type="component" value="Unassembled WGS sequence"/>
</dbReference>
<name>A0ABQ0KX83_MYCCL</name>
<accession>A0ABQ0KX83</accession>
<keyword evidence="3" id="KW-1185">Reference proteome</keyword>
<evidence type="ECO:0000313" key="2">
    <source>
        <dbReference type="EMBL" id="GAT43534.1"/>
    </source>
</evidence>
<evidence type="ECO:0000256" key="1">
    <source>
        <dbReference type="SAM" id="MobiDB-lite"/>
    </source>
</evidence>
<sequence>MSSLSTSNEIPYTTEYLKGRTTSELREFVQRQPGKWSNRFPCDATTSWKTLKSQLLKGSNGFTRAASPSPSNASFNPGRNLSRDPSPSPVLSESDNRQEVQFMNEQIKIYVERETAPTITAKLSVRVRINSEGGGCSLPALRVSSSCSIGHVKLLCHDPEDNDPTVWTVFASFASDIVQDAIYSDDVEFLPVSSDHKRLAIHVEVDMRSSLKHQRDSHSDADTEDEQSMNVDDPNFVPLHEVKKRRKLWKANESSDDEWLKNEISRLDGHAEFVENRGRRKLDNDSIRAHWSFIVSTAEGLVNRKLPKTNKKINVEMVYEALGISRGTFYTAKTACKMLTDHGEDPKIVKQLQKAEGSTELGIFLVQFEKNLKKAKGTSLHKA</sequence>